<comment type="caution">
    <text evidence="2">The sequence shown here is derived from an EMBL/GenBank/DDBJ whole genome shotgun (WGS) entry which is preliminary data.</text>
</comment>
<sequence length="159" mass="17350">MALVPAECQECHVGTTYALPQRKDRVNMILEESDRKASDWSLKWSAREASQGFRSLGLLLSNVSGSLSLDLVQVDMAWKFSSEALSPLPFLLPPPSPGLPPSLSSSPLSLLSSKPPPSWGCLEDWPEPVTEPSLLLFDQGSQPWPLSSVPLSHQEGQEN</sequence>
<feature type="compositionally biased region" description="Polar residues" evidence="1">
    <location>
        <begin position="139"/>
        <end position="151"/>
    </location>
</feature>
<gene>
    <name evidence="2" type="ORF">WG66_13932</name>
</gene>
<dbReference type="EMBL" id="LATX01002171">
    <property type="protein sequence ID" value="KTB33496.1"/>
    <property type="molecule type" value="Genomic_DNA"/>
</dbReference>
<evidence type="ECO:0000313" key="2">
    <source>
        <dbReference type="EMBL" id="KTB33496.1"/>
    </source>
</evidence>
<feature type="region of interest" description="Disordered" evidence="1">
    <location>
        <begin position="96"/>
        <end position="125"/>
    </location>
</feature>
<feature type="compositionally biased region" description="Low complexity" evidence="1">
    <location>
        <begin position="101"/>
        <end position="113"/>
    </location>
</feature>
<evidence type="ECO:0000256" key="1">
    <source>
        <dbReference type="SAM" id="MobiDB-lite"/>
    </source>
</evidence>
<feature type="region of interest" description="Disordered" evidence="1">
    <location>
        <begin position="137"/>
        <end position="159"/>
    </location>
</feature>
<evidence type="ECO:0000313" key="3">
    <source>
        <dbReference type="Proteomes" id="UP000054988"/>
    </source>
</evidence>
<name>A0A0W0FB16_MONRR</name>
<dbReference type="Proteomes" id="UP000054988">
    <property type="component" value="Unassembled WGS sequence"/>
</dbReference>
<proteinExistence type="predicted"/>
<organism evidence="2 3">
    <name type="scientific">Moniliophthora roreri</name>
    <name type="common">Frosty pod rot fungus</name>
    <name type="synonym">Monilia roreri</name>
    <dbReference type="NCBI Taxonomy" id="221103"/>
    <lineage>
        <taxon>Eukaryota</taxon>
        <taxon>Fungi</taxon>
        <taxon>Dikarya</taxon>
        <taxon>Basidiomycota</taxon>
        <taxon>Agaricomycotina</taxon>
        <taxon>Agaricomycetes</taxon>
        <taxon>Agaricomycetidae</taxon>
        <taxon>Agaricales</taxon>
        <taxon>Marasmiineae</taxon>
        <taxon>Marasmiaceae</taxon>
        <taxon>Moniliophthora</taxon>
    </lineage>
</organism>
<reference evidence="2 3" key="1">
    <citation type="submission" date="2015-12" db="EMBL/GenBank/DDBJ databases">
        <title>Draft genome sequence of Moniliophthora roreri, the causal agent of frosty pod rot of cacao.</title>
        <authorList>
            <person name="Aime M.C."/>
            <person name="Diaz-Valderrama J.R."/>
            <person name="Kijpornyongpan T."/>
            <person name="Phillips-Mora W."/>
        </authorList>
    </citation>
    <scope>NUCLEOTIDE SEQUENCE [LARGE SCALE GENOMIC DNA]</scope>
    <source>
        <strain evidence="2 3">MCA 2952</strain>
    </source>
</reference>
<dbReference type="AlphaFoldDB" id="A0A0W0FB16"/>
<accession>A0A0W0FB16</accession>
<protein>
    <submittedName>
        <fullName evidence="2">Uncharacterized protein</fullName>
    </submittedName>
</protein>